<evidence type="ECO:0000259" key="6">
    <source>
        <dbReference type="Pfam" id="PF03755"/>
    </source>
</evidence>
<accession>A0A2H1YI67</accession>
<evidence type="ECO:0000313" key="9">
    <source>
        <dbReference type="Proteomes" id="UP000234211"/>
    </source>
</evidence>
<evidence type="ECO:0000313" key="8">
    <source>
        <dbReference type="EMBL" id="SOS75173.1"/>
    </source>
</evidence>
<dbReference type="Proteomes" id="UP000234211">
    <property type="component" value="Unassembled WGS sequence"/>
</dbReference>
<name>A0A2H1YI67_9FLAO</name>
<evidence type="ECO:0000259" key="7">
    <source>
        <dbReference type="Pfam" id="PF08340"/>
    </source>
</evidence>
<feature type="domain" description="Endoribonuclease YicC-like N-terminal" evidence="6">
    <location>
        <begin position="2"/>
        <end position="162"/>
    </location>
</feature>
<dbReference type="InterPro" id="IPR005229">
    <property type="entry name" value="YicC/YloC-like"/>
</dbReference>
<dbReference type="InterPro" id="IPR013527">
    <property type="entry name" value="YicC-like_N"/>
</dbReference>
<dbReference type="PANTHER" id="PTHR30636:SF3">
    <property type="entry name" value="UPF0701 PROTEIN YICC"/>
    <property type="match status" value="1"/>
</dbReference>
<dbReference type="RefSeq" id="WP_193700314.1">
    <property type="nucleotide sequence ID" value="NZ_OENF01000038.1"/>
</dbReference>
<evidence type="ECO:0000256" key="4">
    <source>
        <dbReference type="ARBA" id="ARBA00022801"/>
    </source>
</evidence>
<dbReference type="InterPro" id="IPR013551">
    <property type="entry name" value="YicC-like_C"/>
</dbReference>
<protein>
    <recommendedName>
        <fullName evidence="10">YicC family protein</fullName>
    </recommendedName>
</protein>
<organism evidence="8 9">
    <name type="scientific">Tenacibaculum piscium</name>
    <dbReference type="NCBI Taxonomy" id="1458515"/>
    <lineage>
        <taxon>Bacteria</taxon>
        <taxon>Pseudomonadati</taxon>
        <taxon>Bacteroidota</taxon>
        <taxon>Flavobacteriia</taxon>
        <taxon>Flavobacteriales</taxon>
        <taxon>Flavobacteriaceae</taxon>
        <taxon>Tenacibaculum</taxon>
    </lineage>
</organism>
<proteinExistence type="inferred from homology"/>
<dbReference type="AlphaFoldDB" id="A0A2H1YI67"/>
<dbReference type="EMBL" id="OENF01000038">
    <property type="protein sequence ID" value="SOS75173.1"/>
    <property type="molecule type" value="Genomic_DNA"/>
</dbReference>
<reference evidence="9" key="1">
    <citation type="submission" date="2017-11" db="EMBL/GenBank/DDBJ databases">
        <authorList>
            <person name="Duchaud E."/>
        </authorList>
    </citation>
    <scope>NUCLEOTIDE SEQUENCE [LARGE SCALE GENOMIC DNA]</scope>
    <source>
        <strain evidence="9">Tenacibaculum sp. TNO020</strain>
    </source>
</reference>
<evidence type="ECO:0000256" key="5">
    <source>
        <dbReference type="ARBA" id="ARBA00035648"/>
    </source>
</evidence>
<evidence type="ECO:0000256" key="1">
    <source>
        <dbReference type="ARBA" id="ARBA00001968"/>
    </source>
</evidence>
<evidence type="ECO:0000256" key="3">
    <source>
        <dbReference type="ARBA" id="ARBA00022759"/>
    </source>
</evidence>
<keyword evidence="3" id="KW-0255">Endonuclease</keyword>
<dbReference type="GO" id="GO:0004521">
    <property type="term" value="F:RNA endonuclease activity"/>
    <property type="evidence" value="ECO:0007669"/>
    <property type="project" value="InterPro"/>
</dbReference>
<dbReference type="Pfam" id="PF08340">
    <property type="entry name" value="YicC-like_C"/>
    <property type="match status" value="1"/>
</dbReference>
<gene>
    <name evidence="8" type="ORF">TNO020_430179</name>
</gene>
<feature type="domain" description="Endoribonuclease YicC-like C-terminal" evidence="7">
    <location>
        <begin position="179"/>
        <end position="295"/>
    </location>
</feature>
<comment type="cofactor">
    <cofactor evidence="1">
        <name>a divalent metal cation</name>
        <dbReference type="ChEBI" id="CHEBI:60240"/>
    </cofactor>
</comment>
<keyword evidence="4" id="KW-0378">Hydrolase</keyword>
<dbReference type="NCBIfam" id="TIGR00255">
    <property type="entry name" value="YicC/YloC family endoribonuclease"/>
    <property type="match status" value="1"/>
</dbReference>
<dbReference type="GO" id="GO:0016787">
    <property type="term" value="F:hydrolase activity"/>
    <property type="evidence" value="ECO:0007669"/>
    <property type="project" value="UniProtKB-KW"/>
</dbReference>
<keyword evidence="9" id="KW-1185">Reference proteome</keyword>
<dbReference type="Pfam" id="PF03755">
    <property type="entry name" value="YicC-like_N"/>
    <property type="match status" value="1"/>
</dbReference>
<comment type="similarity">
    <text evidence="5">Belongs to the YicC/YloC family.</text>
</comment>
<sequence>MIQSMTGYGKSVLQLPSKKVTIEIKSLNSKNLDLNTRIPSYYREKELSVRKKLASNLVRGKIDFSIYVEMTAEQTSTTVNKIVVENYIEQLKNSLGNSLGNISTIDENQKIEFLKMAIRMPDALKTEREELDENEWTQIEIHIEEALKEIIAYRTDEAKSLEKDFQLRIVNIQTALQEIKELDSQRIVNVKERLQKALTDLKIEIDENRFEQELIYYLEKLDINEEKVRLENHLIYFLEQLETNDSNGKKLGFIVQEIGREVNTMGSKANFAVMQKIVIQMKDELEKIKEQILNVL</sequence>
<evidence type="ECO:0008006" key="10">
    <source>
        <dbReference type="Google" id="ProtNLM"/>
    </source>
</evidence>
<dbReference type="PANTHER" id="PTHR30636">
    <property type="entry name" value="UPF0701 PROTEIN YICC"/>
    <property type="match status" value="1"/>
</dbReference>
<evidence type="ECO:0000256" key="2">
    <source>
        <dbReference type="ARBA" id="ARBA00022722"/>
    </source>
</evidence>
<keyword evidence="2" id="KW-0540">Nuclease</keyword>